<reference evidence="2 3" key="1">
    <citation type="submission" date="2014-04" db="EMBL/GenBank/DDBJ databases">
        <title>Variable characteristics of bacteriocin-producing Streptococcus salivarius strains isolated from Malaysian subjects.</title>
        <authorList>
            <person name="Philip K."/>
            <person name="Barbour A."/>
        </authorList>
    </citation>
    <scope>NUCLEOTIDE SEQUENCE [LARGE SCALE GENOMIC DNA]</scope>
    <source>
        <strain evidence="2 3">NU10</strain>
    </source>
</reference>
<name>A0A074IVU2_STRSL</name>
<keyword evidence="1" id="KW-0812">Transmembrane</keyword>
<comment type="caution">
    <text evidence="2">The sequence shown here is derived from an EMBL/GenBank/DDBJ whole genome shotgun (WGS) entry which is preliminary data.</text>
</comment>
<keyword evidence="1" id="KW-0472">Membrane</keyword>
<dbReference type="EMBL" id="JJMT01000009">
    <property type="protein sequence ID" value="KEO45873.1"/>
    <property type="molecule type" value="Genomic_DNA"/>
</dbReference>
<evidence type="ECO:0000313" key="2">
    <source>
        <dbReference type="EMBL" id="KEO45873.1"/>
    </source>
</evidence>
<organism evidence="2 3">
    <name type="scientific">Streptococcus salivarius</name>
    <dbReference type="NCBI Taxonomy" id="1304"/>
    <lineage>
        <taxon>Bacteria</taxon>
        <taxon>Bacillati</taxon>
        <taxon>Bacillota</taxon>
        <taxon>Bacilli</taxon>
        <taxon>Lactobacillales</taxon>
        <taxon>Streptococcaceae</taxon>
        <taxon>Streptococcus</taxon>
    </lineage>
</organism>
<dbReference type="RefSeq" id="WP_037601435.1">
    <property type="nucleotide sequence ID" value="NZ_JJMS01000030.1"/>
</dbReference>
<evidence type="ECO:0000313" key="3">
    <source>
        <dbReference type="Proteomes" id="UP000027855"/>
    </source>
</evidence>
<sequence length="120" mass="14084">MDYLEYLGRRLVWLVVSLVVVIVVKRPRILKRLAIVSDVAIGKIHYFIFLAIAWLILVTYFILYLFMVVTFFLSWHSLSLNNVMEIILQTVLIIPSLYTLFVPHNEVIKKVDEFLSAKKE</sequence>
<feature type="transmembrane region" description="Helical" evidence="1">
    <location>
        <begin position="44"/>
        <end position="74"/>
    </location>
</feature>
<protein>
    <submittedName>
        <fullName evidence="2">Uncharacterized protein</fullName>
    </submittedName>
</protein>
<proteinExistence type="predicted"/>
<feature type="transmembrane region" description="Helical" evidence="1">
    <location>
        <begin position="6"/>
        <end position="24"/>
    </location>
</feature>
<keyword evidence="1" id="KW-1133">Transmembrane helix</keyword>
<accession>A0A074IVU2</accession>
<evidence type="ECO:0000256" key="1">
    <source>
        <dbReference type="SAM" id="Phobius"/>
    </source>
</evidence>
<dbReference type="AlphaFoldDB" id="A0A074IVU2"/>
<dbReference type="Proteomes" id="UP000027855">
    <property type="component" value="Unassembled WGS sequence"/>
</dbReference>
<gene>
    <name evidence="2" type="ORF">DL07_11210</name>
</gene>
<feature type="transmembrane region" description="Helical" evidence="1">
    <location>
        <begin position="86"/>
        <end position="103"/>
    </location>
</feature>